<name>A0A8S1HHE6_9PELO</name>
<dbReference type="GO" id="GO:0005634">
    <property type="term" value="C:nucleus"/>
    <property type="evidence" value="ECO:0007669"/>
    <property type="project" value="TreeGrafter"/>
</dbReference>
<accession>A0A8S1HHE6</accession>
<dbReference type="GO" id="GO:0000289">
    <property type="term" value="P:nuclear-transcribed mRNA poly(A) tail shortening"/>
    <property type="evidence" value="ECO:0007669"/>
    <property type="project" value="TreeGrafter"/>
</dbReference>
<dbReference type="InterPro" id="IPR006941">
    <property type="entry name" value="RNase_CAF1"/>
</dbReference>
<dbReference type="EMBL" id="CAJGYM010000066">
    <property type="protein sequence ID" value="CAD6196059.1"/>
    <property type="molecule type" value="Genomic_DNA"/>
</dbReference>
<dbReference type="InterPro" id="IPR036397">
    <property type="entry name" value="RNaseH_sf"/>
</dbReference>
<dbReference type="Gene3D" id="3.30.420.10">
    <property type="entry name" value="Ribonuclease H-like superfamily/Ribonuclease H"/>
    <property type="match status" value="2"/>
</dbReference>
<dbReference type="SUPFAM" id="SSF53098">
    <property type="entry name" value="Ribonuclease H-like"/>
    <property type="match status" value="1"/>
</dbReference>
<dbReference type="AlphaFoldDB" id="A0A8S1HHE6"/>
<dbReference type="GO" id="GO:0003723">
    <property type="term" value="F:RNA binding"/>
    <property type="evidence" value="ECO:0007669"/>
    <property type="project" value="TreeGrafter"/>
</dbReference>
<evidence type="ECO:0000313" key="3">
    <source>
        <dbReference type="Proteomes" id="UP000835052"/>
    </source>
</evidence>
<evidence type="ECO:0000313" key="2">
    <source>
        <dbReference type="EMBL" id="CAD6196059.1"/>
    </source>
</evidence>
<sequence>MDEVKDCNFHEWRPKIEEAIEKSSFVAIDFEFFGLSSKEFSLFDGSKDRYLKCRRSVEKFHPCQFGIACFKQNPDFGFTVDVFSIPLLKRHSESDSMFSLDAIFLHGVTYCNNEEQRSFKKSISSSDFCSKNDLKEKLDLLLVLFDYEVQRKKKFDEKSSDWFEVDSDKLYSHFDGEVKIALYPHGSYTSENPKYMFLWEHRPDSIEAHIVLHELSKFYPHLHFCFGSQFSKIIAVVKNSVETDSLKLNTKSRLISAFSGVSVLVKAISKNKIPLIGHNCLLDLMYLYNYFIGNLPDDYDQFKNNLNSVFPLIIDTKLLATRQQKIFFKHGVRDLSLDALGDFFSNEETDLLLPKKVVTFSSGKYSSNLFQDGAQYHDASYDAFVTGEVFIKTSHFYFYGENCDRTKLALDLRVILRILRSDVANRIPIPLMDVAHCYLEGTDPCGLRPALIRVEKRRQSWNSFSQSSQIDGEQLEEERRRLNSLVGSFRFDMKLNKNKEALLIASNTANTYARICDHYSKSEVYLLSDEKALGRKFTFEQRLTCFRGPKASVGKDARSDSLIDHKAMLAFSFCSVTSFAILARFLDSA</sequence>
<dbReference type="InterPro" id="IPR051181">
    <property type="entry name" value="CAF1_poly(A)_ribonucleases"/>
</dbReference>
<dbReference type="PANTHER" id="PTHR15092">
    <property type="entry name" value="POLY A -SPECIFIC RIBONUCLEASE/TARGET OF EGR1, MEMBER 1"/>
    <property type="match status" value="1"/>
</dbReference>
<comment type="similarity">
    <text evidence="1">Belongs to the CAF1 family.</text>
</comment>
<dbReference type="Proteomes" id="UP000835052">
    <property type="component" value="Unassembled WGS sequence"/>
</dbReference>
<proteinExistence type="inferred from homology"/>
<dbReference type="GO" id="GO:1990432">
    <property type="term" value="P:siRNA 3'-end processing"/>
    <property type="evidence" value="ECO:0007669"/>
    <property type="project" value="TreeGrafter"/>
</dbReference>
<dbReference type="OrthoDB" id="414075at2759"/>
<organism evidence="2 3">
    <name type="scientific">Caenorhabditis auriculariae</name>
    <dbReference type="NCBI Taxonomy" id="2777116"/>
    <lineage>
        <taxon>Eukaryota</taxon>
        <taxon>Metazoa</taxon>
        <taxon>Ecdysozoa</taxon>
        <taxon>Nematoda</taxon>
        <taxon>Chromadorea</taxon>
        <taxon>Rhabditida</taxon>
        <taxon>Rhabditina</taxon>
        <taxon>Rhabditomorpha</taxon>
        <taxon>Rhabditoidea</taxon>
        <taxon>Rhabditidae</taxon>
        <taxon>Peloderinae</taxon>
        <taxon>Caenorhabditis</taxon>
    </lineage>
</organism>
<dbReference type="GO" id="GO:0005783">
    <property type="term" value="C:endoplasmic reticulum"/>
    <property type="evidence" value="ECO:0007669"/>
    <property type="project" value="TreeGrafter"/>
</dbReference>
<comment type="caution">
    <text evidence="2">The sequence shown here is derived from an EMBL/GenBank/DDBJ whole genome shotgun (WGS) entry which is preliminary data.</text>
</comment>
<dbReference type="InterPro" id="IPR012337">
    <property type="entry name" value="RNaseH-like_sf"/>
</dbReference>
<reference evidence="2" key="1">
    <citation type="submission" date="2020-10" db="EMBL/GenBank/DDBJ databases">
        <authorList>
            <person name="Kikuchi T."/>
        </authorList>
    </citation>
    <scope>NUCLEOTIDE SEQUENCE</scope>
    <source>
        <strain evidence="2">NKZ352</strain>
    </source>
</reference>
<protein>
    <submittedName>
        <fullName evidence="2">Uncharacterized protein</fullName>
    </submittedName>
</protein>
<keyword evidence="3" id="KW-1185">Reference proteome</keyword>
<dbReference type="Pfam" id="PF04857">
    <property type="entry name" value="CAF1"/>
    <property type="match status" value="1"/>
</dbReference>
<dbReference type="GO" id="GO:1990431">
    <property type="term" value="P:priRNA 3'-end processing"/>
    <property type="evidence" value="ECO:0007669"/>
    <property type="project" value="TreeGrafter"/>
</dbReference>
<dbReference type="PANTHER" id="PTHR15092:SF22">
    <property type="entry name" value="POLY(A)-SPECIFIC RIBONUCLEASE PNLDC1"/>
    <property type="match status" value="1"/>
</dbReference>
<evidence type="ECO:0000256" key="1">
    <source>
        <dbReference type="ARBA" id="ARBA00008372"/>
    </source>
</evidence>
<gene>
    <name evidence="2" type="ORF">CAUJ_LOCUS11975</name>
</gene>
<dbReference type="GO" id="GO:0000175">
    <property type="term" value="F:3'-5'-RNA exonuclease activity"/>
    <property type="evidence" value="ECO:0007669"/>
    <property type="project" value="TreeGrafter"/>
</dbReference>